<evidence type="ECO:0000313" key="3">
    <source>
        <dbReference type="Proteomes" id="UP001499967"/>
    </source>
</evidence>
<proteinExistence type="predicted"/>
<name>A0ABP4A0P6_9PSEU</name>
<dbReference type="Proteomes" id="UP001499967">
    <property type="component" value="Unassembled WGS sequence"/>
</dbReference>
<feature type="compositionally biased region" description="Basic and acidic residues" evidence="1">
    <location>
        <begin position="16"/>
        <end position="26"/>
    </location>
</feature>
<sequence length="112" mass="12020">MPASTDLRRAPVGLTEQRDRPAHHGADSSPDVRLTAPTLADQHTTVPAATLTYGSRRRWPTISTSQPGGNAGVQLPAPTANHQHMPASAATLVCGSKRRRSTISTPRRQRQP</sequence>
<gene>
    <name evidence="2" type="ORF">GCM10009559_16850</name>
</gene>
<accession>A0ABP4A0P6</accession>
<evidence type="ECO:0000256" key="1">
    <source>
        <dbReference type="SAM" id="MobiDB-lite"/>
    </source>
</evidence>
<organism evidence="2 3">
    <name type="scientific">Pseudonocardia zijingensis</name>
    <dbReference type="NCBI Taxonomy" id="153376"/>
    <lineage>
        <taxon>Bacteria</taxon>
        <taxon>Bacillati</taxon>
        <taxon>Actinomycetota</taxon>
        <taxon>Actinomycetes</taxon>
        <taxon>Pseudonocardiales</taxon>
        <taxon>Pseudonocardiaceae</taxon>
        <taxon>Pseudonocardia</taxon>
    </lineage>
</organism>
<evidence type="ECO:0000313" key="2">
    <source>
        <dbReference type="EMBL" id="GAA0929842.1"/>
    </source>
</evidence>
<reference evidence="3" key="1">
    <citation type="journal article" date="2019" name="Int. J. Syst. Evol. Microbiol.">
        <title>The Global Catalogue of Microorganisms (GCM) 10K type strain sequencing project: providing services to taxonomists for standard genome sequencing and annotation.</title>
        <authorList>
            <consortium name="The Broad Institute Genomics Platform"/>
            <consortium name="The Broad Institute Genome Sequencing Center for Infectious Disease"/>
            <person name="Wu L."/>
            <person name="Ma J."/>
        </authorList>
    </citation>
    <scope>NUCLEOTIDE SEQUENCE [LARGE SCALE GENOMIC DNA]</scope>
    <source>
        <strain evidence="3">JCM 11117</strain>
    </source>
</reference>
<protein>
    <submittedName>
        <fullName evidence="2">Uncharacterized protein</fullName>
    </submittedName>
</protein>
<feature type="compositionally biased region" description="Basic residues" evidence="1">
    <location>
        <begin position="96"/>
        <end position="112"/>
    </location>
</feature>
<feature type="region of interest" description="Disordered" evidence="1">
    <location>
        <begin position="1"/>
        <end position="112"/>
    </location>
</feature>
<comment type="caution">
    <text evidence="2">The sequence shown here is derived from an EMBL/GenBank/DDBJ whole genome shotgun (WGS) entry which is preliminary data.</text>
</comment>
<dbReference type="EMBL" id="BAAAHP010000047">
    <property type="protein sequence ID" value="GAA0929842.1"/>
    <property type="molecule type" value="Genomic_DNA"/>
</dbReference>
<keyword evidence="3" id="KW-1185">Reference proteome</keyword>
<dbReference type="RefSeq" id="WP_343940694.1">
    <property type="nucleotide sequence ID" value="NZ_BAAAHP010000047.1"/>
</dbReference>